<evidence type="ECO:0008006" key="3">
    <source>
        <dbReference type="Google" id="ProtNLM"/>
    </source>
</evidence>
<accession>C3XSB7</accession>
<name>C3XSB7_BRAFL</name>
<dbReference type="PANTHER" id="PTHR37916">
    <property type="entry name" value="CHITIN-BINDING TYPE-4 DOMAIN-CONTAINING PROTEIN"/>
    <property type="match status" value="1"/>
</dbReference>
<proteinExistence type="predicted"/>
<dbReference type="InParanoid" id="C3XSB7"/>
<dbReference type="PANTHER" id="PTHR37916:SF1">
    <property type="entry name" value="COPPER ACQUISITION FACTOR BIM1-LIKE DOMAIN-CONTAINING PROTEIN"/>
    <property type="match status" value="1"/>
</dbReference>
<dbReference type="AlphaFoldDB" id="C3XSB7"/>
<gene>
    <name evidence="2" type="ORF">BRAFLDRAFT_123087</name>
</gene>
<evidence type="ECO:0000256" key="1">
    <source>
        <dbReference type="SAM" id="SignalP"/>
    </source>
</evidence>
<dbReference type="EMBL" id="GG666458">
    <property type="protein sequence ID" value="EEN69045.1"/>
    <property type="molecule type" value="Genomic_DNA"/>
</dbReference>
<feature type="chain" id="PRO_5002933190" description="Reelin domain-containing protein" evidence="1">
    <location>
        <begin position="17"/>
        <end position="303"/>
    </location>
</feature>
<sequence>MKTVAVFLLFLAGSWAHMCLISPHQRGSMAGINKPGSPDCGLTSGPCGQRPAPPKKATKAFLTGTPQTVTIQKNLDHYNPSSPGEITISFRAGRTGKFTLLEKIPDNGEPSLTLYSVNITIPNFTGNLGTRSSRGQLTLPPRKQTMKTVAVFLMCLAGTWAHMCMISPPQRGSMMGINKAGADDCALVTGPCGGRMPMPHTGIALMAGENFTVTLQKNLDHWTSSSPGMFTINMREGEEGEFKQLAMIKDMGEPSLTLYSTNITVPHPMGHGMATLQAVYVTKNPQAPAMFYECADVHIMPRP</sequence>
<organism>
    <name type="scientific">Branchiostoma floridae</name>
    <name type="common">Florida lancelet</name>
    <name type="synonym">Amphioxus</name>
    <dbReference type="NCBI Taxonomy" id="7739"/>
    <lineage>
        <taxon>Eukaryota</taxon>
        <taxon>Metazoa</taxon>
        <taxon>Chordata</taxon>
        <taxon>Cephalochordata</taxon>
        <taxon>Leptocardii</taxon>
        <taxon>Amphioxiformes</taxon>
        <taxon>Branchiostomatidae</taxon>
        <taxon>Branchiostoma</taxon>
    </lineage>
</organism>
<dbReference type="eggNOG" id="ENOG502S5Y2">
    <property type="taxonomic scope" value="Eukaryota"/>
</dbReference>
<reference evidence="2" key="1">
    <citation type="journal article" date="2008" name="Nature">
        <title>The amphioxus genome and the evolution of the chordate karyotype.</title>
        <authorList>
            <consortium name="US DOE Joint Genome Institute (JGI-PGF)"/>
            <person name="Putnam N.H."/>
            <person name="Butts T."/>
            <person name="Ferrier D.E.K."/>
            <person name="Furlong R.F."/>
            <person name="Hellsten U."/>
            <person name="Kawashima T."/>
            <person name="Robinson-Rechavi M."/>
            <person name="Shoguchi E."/>
            <person name="Terry A."/>
            <person name="Yu J.-K."/>
            <person name="Benito-Gutierrez E.L."/>
            <person name="Dubchak I."/>
            <person name="Garcia-Fernandez J."/>
            <person name="Gibson-Brown J.J."/>
            <person name="Grigoriev I.V."/>
            <person name="Horton A.C."/>
            <person name="de Jong P.J."/>
            <person name="Jurka J."/>
            <person name="Kapitonov V.V."/>
            <person name="Kohara Y."/>
            <person name="Kuroki Y."/>
            <person name="Lindquist E."/>
            <person name="Lucas S."/>
            <person name="Osoegawa K."/>
            <person name="Pennacchio L.A."/>
            <person name="Salamov A.A."/>
            <person name="Satou Y."/>
            <person name="Sauka-Spengler T."/>
            <person name="Schmutz J."/>
            <person name="Shin-I T."/>
            <person name="Toyoda A."/>
            <person name="Bronner-Fraser M."/>
            <person name="Fujiyama A."/>
            <person name="Holland L.Z."/>
            <person name="Holland P.W.H."/>
            <person name="Satoh N."/>
            <person name="Rokhsar D.S."/>
        </authorList>
    </citation>
    <scope>NUCLEOTIDE SEQUENCE [LARGE SCALE GENOMIC DNA]</scope>
    <source>
        <strain evidence="2">S238N-H82</strain>
        <tissue evidence="2">Testes</tissue>
    </source>
</reference>
<keyword evidence="1" id="KW-0732">Signal</keyword>
<feature type="signal peptide" evidence="1">
    <location>
        <begin position="1"/>
        <end position="16"/>
    </location>
</feature>
<evidence type="ECO:0000313" key="2">
    <source>
        <dbReference type="EMBL" id="EEN69045.1"/>
    </source>
</evidence>
<protein>
    <recommendedName>
        <fullName evidence="3">Reelin domain-containing protein</fullName>
    </recommendedName>
</protein>